<accession>A0A518DI33</accession>
<evidence type="ECO:0000313" key="11">
    <source>
        <dbReference type="EMBL" id="QDU91143.1"/>
    </source>
</evidence>
<comment type="similarity">
    <text evidence="9">Belongs to the TrpF family.</text>
</comment>
<dbReference type="SUPFAM" id="SSF51366">
    <property type="entry name" value="Ribulose-phoshate binding barrel"/>
    <property type="match status" value="1"/>
</dbReference>
<dbReference type="InterPro" id="IPR013785">
    <property type="entry name" value="Aldolase_TIM"/>
</dbReference>
<evidence type="ECO:0000256" key="3">
    <source>
        <dbReference type="ARBA" id="ARBA00012572"/>
    </source>
</evidence>
<sequence length="223" mass="22437">MFRVKICGVTTAQDAAAAVAAGADAIGINFFPGSPRCVSSAQASEVAKAAQGALRVGVFVNASASMIVAAAEEVGLDAVQLHGDEPPAAAIELAALLPEGVALLHAFRLPTGDLSAVASYAAAVAGGGRPLAAVLVDAYSPAAYGGTGARADWRALSGWRERLPGQRLVLAGGLTPKNVAEAIGQVRPDGVDVASGVESSPGVKDQAKSRLFVDQARKAFDHV</sequence>
<dbReference type="EC" id="5.3.1.24" evidence="3 9"/>
<dbReference type="PANTHER" id="PTHR42894">
    <property type="entry name" value="N-(5'-PHOSPHORIBOSYL)ANTHRANILATE ISOMERASE"/>
    <property type="match status" value="1"/>
</dbReference>
<evidence type="ECO:0000256" key="7">
    <source>
        <dbReference type="ARBA" id="ARBA00023141"/>
    </source>
</evidence>
<dbReference type="Pfam" id="PF00697">
    <property type="entry name" value="PRAI"/>
    <property type="match status" value="1"/>
</dbReference>
<evidence type="ECO:0000313" key="12">
    <source>
        <dbReference type="Proteomes" id="UP000317429"/>
    </source>
</evidence>
<dbReference type="PANTHER" id="PTHR42894:SF1">
    <property type="entry name" value="N-(5'-PHOSPHORIBOSYL)ANTHRANILATE ISOMERASE"/>
    <property type="match status" value="1"/>
</dbReference>
<keyword evidence="12" id="KW-1185">Reference proteome</keyword>
<comment type="pathway">
    <text evidence="2 9">Amino-acid biosynthesis; L-tryptophan biosynthesis; L-tryptophan from chorismate: step 3/5.</text>
</comment>
<evidence type="ECO:0000256" key="6">
    <source>
        <dbReference type="ARBA" id="ARBA00022822"/>
    </source>
</evidence>
<keyword evidence="8 9" id="KW-0413">Isomerase</keyword>
<dbReference type="CDD" id="cd00405">
    <property type="entry name" value="PRAI"/>
    <property type="match status" value="1"/>
</dbReference>
<name>A0A518DI33_9BACT</name>
<evidence type="ECO:0000256" key="9">
    <source>
        <dbReference type="HAMAP-Rule" id="MF_00135"/>
    </source>
</evidence>
<evidence type="ECO:0000256" key="1">
    <source>
        <dbReference type="ARBA" id="ARBA00001164"/>
    </source>
</evidence>
<dbReference type="HAMAP" id="MF_00135">
    <property type="entry name" value="PRAI"/>
    <property type="match status" value="1"/>
</dbReference>
<keyword evidence="7 9" id="KW-0057">Aromatic amino acid biosynthesis</keyword>
<protein>
    <recommendedName>
        <fullName evidence="4 9">N-(5'-phosphoribosyl)anthranilate isomerase</fullName>
        <shortName evidence="9">PRAI</shortName>
        <ecNumber evidence="3 9">5.3.1.24</ecNumber>
    </recommendedName>
</protein>
<proteinExistence type="inferred from homology"/>
<keyword evidence="6 9" id="KW-0822">Tryptophan biosynthesis</keyword>
<dbReference type="InterPro" id="IPR044643">
    <property type="entry name" value="TrpF_fam"/>
</dbReference>
<dbReference type="RefSeq" id="WP_145290979.1">
    <property type="nucleotide sequence ID" value="NZ_CP036291.1"/>
</dbReference>
<organism evidence="11 12">
    <name type="scientific">Pirellulimonas nuda</name>
    <dbReference type="NCBI Taxonomy" id="2528009"/>
    <lineage>
        <taxon>Bacteria</taxon>
        <taxon>Pseudomonadati</taxon>
        <taxon>Planctomycetota</taxon>
        <taxon>Planctomycetia</taxon>
        <taxon>Pirellulales</taxon>
        <taxon>Lacipirellulaceae</taxon>
        <taxon>Pirellulimonas</taxon>
    </lineage>
</organism>
<dbReference type="GO" id="GO:0004640">
    <property type="term" value="F:phosphoribosylanthranilate isomerase activity"/>
    <property type="evidence" value="ECO:0007669"/>
    <property type="project" value="UniProtKB-UniRule"/>
</dbReference>
<dbReference type="OrthoDB" id="9786954at2"/>
<keyword evidence="5 9" id="KW-0028">Amino-acid biosynthesis</keyword>
<feature type="domain" description="N-(5'phosphoribosyl) anthranilate isomerase (PRAI)" evidence="10">
    <location>
        <begin position="4"/>
        <end position="214"/>
    </location>
</feature>
<gene>
    <name evidence="9 11" type="primary">trpF</name>
    <name evidence="11" type="ORF">Pla175_45630</name>
</gene>
<dbReference type="AlphaFoldDB" id="A0A518DI33"/>
<comment type="catalytic activity">
    <reaction evidence="1 9">
        <text>N-(5-phospho-beta-D-ribosyl)anthranilate = 1-(2-carboxyphenylamino)-1-deoxy-D-ribulose 5-phosphate</text>
        <dbReference type="Rhea" id="RHEA:21540"/>
        <dbReference type="ChEBI" id="CHEBI:18277"/>
        <dbReference type="ChEBI" id="CHEBI:58613"/>
        <dbReference type="EC" id="5.3.1.24"/>
    </reaction>
</comment>
<dbReference type="Proteomes" id="UP000317429">
    <property type="component" value="Chromosome"/>
</dbReference>
<evidence type="ECO:0000256" key="5">
    <source>
        <dbReference type="ARBA" id="ARBA00022605"/>
    </source>
</evidence>
<evidence type="ECO:0000256" key="8">
    <source>
        <dbReference type="ARBA" id="ARBA00023235"/>
    </source>
</evidence>
<evidence type="ECO:0000259" key="10">
    <source>
        <dbReference type="Pfam" id="PF00697"/>
    </source>
</evidence>
<evidence type="ECO:0000256" key="2">
    <source>
        <dbReference type="ARBA" id="ARBA00004664"/>
    </source>
</evidence>
<dbReference type="GO" id="GO:0000162">
    <property type="term" value="P:L-tryptophan biosynthetic process"/>
    <property type="evidence" value="ECO:0007669"/>
    <property type="project" value="UniProtKB-UniRule"/>
</dbReference>
<evidence type="ECO:0000256" key="4">
    <source>
        <dbReference type="ARBA" id="ARBA00022272"/>
    </source>
</evidence>
<dbReference type="KEGG" id="pnd:Pla175_45630"/>
<reference evidence="11 12" key="1">
    <citation type="submission" date="2019-02" db="EMBL/GenBank/DDBJ databases">
        <title>Deep-cultivation of Planctomycetes and their phenomic and genomic characterization uncovers novel biology.</title>
        <authorList>
            <person name="Wiegand S."/>
            <person name="Jogler M."/>
            <person name="Boedeker C."/>
            <person name="Pinto D."/>
            <person name="Vollmers J."/>
            <person name="Rivas-Marin E."/>
            <person name="Kohn T."/>
            <person name="Peeters S.H."/>
            <person name="Heuer A."/>
            <person name="Rast P."/>
            <person name="Oberbeckmann S."/>
            <person name="Bunk B."/>
            <person name="Jeske O."/>
            <person name="Meyerdierks A."/>
            <person name="Storesund J.E."/>
            <person name="Kallscheuer N."/>
            <person name="Luecker S."/>
            <person name="Lage O.M."/>
            <person name="Pohl T."/>
            <person name="Merkel B.J."/>
            <person name="Hornburger P."/>
            <person name="Mueller R.-W."/>
            <person name="Bruemmer F."/>
            <person name="Labrenz M."/>
            <person name="Spormann A.M."/>
            <person name="Op den Camp H."/>
            <person name="Overmann J."/>
            <person name="Amann R."/>
            <person name="Jetten M.S.M."/>
            <person name="Mascher T."/>
            <person name="Medema M.H."/>
            <person name="Devos D.P."/>
            <person name="Kaster A.-K."/>
            <person name="Ovreas L."/>
            <person name="Rohde M."/>
            <person name="Galperin M.Y."/>
            <person name="Jogler C."/>
        </authorList>
    </citation>
    <scope>NUCLEOTIDE SEQUENCE [LARGE SCALE GENOMIC DNA]</scope>
    <source>
        <strain evidence="11 12">Pla175</strain>
    </source>
</reference>
<dbReference type="EMBL" id="CP036291">
    <property type="protein sequence ID" value="QDU91143.1"/>
    <property type="molecule type" value="Genomic_DNA"/>
</dbReference>
<dbReference type="Gene3D" id="3.20.20.70">
    <property type="entry name" value="Aldolase class I"/>
    <property type="match status" value="1"/>
</dbReference>
<dbReference type="UniPathway" id="UPA00035">
    <property type="reaction ID" value="UER00042"/>
</dbReference>
<dbReference type="InterPro" id="IPR011060">
    <property type="entry name" value="RibuloseP-bd_barrel"/>
</dbReference>
<dbReference type="InterPro" id="IPR001240">
    <property type="entry name" value="PRAI_dom"/>
</dbReference>